<dbReference type="GO" id="GO:0020037">
    <property type="term" value="F:heme binding"/>
    <property type="evidence" value="ECO:0007669"/>
    <property type="project" value="InterPro"/>
</dbReference>
<evidence type="ECO:0000256" key="2">
    <source>
        <dbReference type="ARBA" id="ARBA00010617"/>
    </source>
</evidence>
<dbReference type="InterPro" id="IPR017972">
    <property type="entry name" value="Cyt_P450_CS"/>
</dbReference>
<dbReference type="SUPFAM" id="SSF48264">
    <property type="entry name" value="Cytochrome P450"/>
    <property type="match status" value="1"/>
</dbReference>
<dbReference type="GO" id="GO:0004497">
    <property type="term" value="F:monooxygenase activity"/>
    <property type="evidence" value="ECO:0007669"/>
    <property type="project" value="UniProtKB-KW"/>
</dbReference>
<organism evidence="8 9">
    <name type="scientific">Anthostomella pinea</name>
    <dbReference type="NCBI Taxonomy" id="933095"/>
    <lineage>
        <taxon>Eukaryota</taxon>
        <taxon>Fungi</taxon>
        <taxon>Dikarya</taxon>
        <taxon>Ascomycota</taxon>
        <taxon>Pezizomycotina</taxon>
        <taxon>Sordariomycetes</taxon>
        <taxon>Xylariomycetidae</taxon>
        <taxon>Xylariales</taxon>
        <taxon>Xylariaceae</taxon>
        <taxon>Anthostomella</taxon>
    </lineage>
</organism>
<gene>
    <name evidence="8" type="ORF">KHLLAP_LOCUS4100</name>
</gene>
<evidence type="ECO:0000256" key="5">
    <source>
        <dbReference type="ARBA" id="ARBA00023004"/>
    </source>
</evidence>
<comment type="cofactor">
    <cofactor evidence="1 6">
        <name>heme</name>
        <dbReference type="ChEBI" id="CHEBI:30413"/>
    </cofactor>
</comment>
<proteinExistence type="inferred from homology"/>
<evidence type="ECO:0000256" key="3">
    <source>
        <dbReference type="ARBA" id="ARBA00022617"/>
    </source>
</evidence>
<dbReference type="InterPro" id="IPR002401">
    <property type="entry name" value="Cyt_P450_E_grp-I"/>
</dbReference>
<keyword evidence="9" id="KW-1185">Reference proteome</keyword>
<keyword evidence="7" id="KW-0503">Monooxygenase</keyword>
<comment type="similarity">
    <text evidence="2 7">Belongs to the cytochrome P450 family.</text>
</comment>
<keyword evidence="3 6" id="KW-0349">Heme</keyword>
<evidence type="ECO:0000256" key="7">
    <source>
        <dbReference type="RuleBase" id="RU000461"/>
    </source>
</evidence>
<protein>
    <submittedName>
        <fullName evidence="8">Uu.00g110260.m01.CDS01</fullName>
    </submittedName>
</protein>
<dbReference type="PROSITE" id="PS00086">
    <property type="entry name" value="CYTOCHROME_P450"/>
    <property type="match status" value="1"/>
</dbReference>
<dbReference type="AlphaFoldDB" id="A0AAI8VEW0"/>
<dbReference type="EMBL" id="CAUWAG010000006">
    <property type="protein sequence ID" value="CAJ2503632.1"/>
    <property type="molecule type" value="Genomic_DNA"/>
</dbReference>
<dbReference type="Pfam" id="PF00067">
    <property type="entry name" value="p450"/>
    <property type="match status" value="1"/>
</dbReference>
<evidence type="ECO:0000313" key="8">
    <source>
        <dbReference type="EMBL" id="CAJ2503632.1"/>
    </source>
</evidence>
<reference evidence="8" key="1">
    <citation type="submission" date="2023-10" db="EMBL/GenBank/DDBJ databases">
        <authorList>
            <person name="Hackl T."/>
        </authorList>
    </citation>
    <scope>NUCLEOTIDE SEQUENCE</scope>
</reference>
<evidence type="ECO:0000256" key="4">
    <source>
        <dbReference type="ARBA" id="ARBA00022723"/>
    </source>
</evidence>
<dbReference type="InterPro" id="IPR036396">
    <property type="entry name" value="Cyt_P450_sf"/>
</dbReference>
<sequence>MFLRPNPEKGQLMLSKGILVDEAFTFCFAGTDTTSYALSMGSYYLMSKPAKLQKMREELQTVPTNGDGLLEYNDIRNLPYLSATIKEILRLACPVPGITPRVVPAEGMTTIVSLSMRMVHFNESIYYEPYKFIPERWLGDQGKELDKWFVTFSKGPRMCLGLNMSYLETYLCLANFFNNFNFELYETNEDTAMWVDMVAAAKSRQHIKAMVTGPR</sequence>
<keyword evidence="4 6" id="KW-0479">Metal-binding</keyword>
<dbReference type="InterPro" id="IPR001128">
    <property type="entry name" value="Cyt_P450"/>
</dbReference>
<dbReference type="GO" id="GO:0005506">
    <property type="term" value="F:iron ion binding"/>
    <property type="evidence" value="ECO:0007669"/>
    <property type="project" value="InterPro"/>
</dbReference>
<dbReference type="PANTHER" id="PTHR24305">
    <property type="entry name" value="CYTOCHROME P450"/>
    <property type="match status" value="1"/>
</dbReference>
<comment type="caution">
    <text evidence="8">The sequence shown here is derived from an EMBL/GenBank/DDBJ whole genome shotgun (WGS) entry which is preliminary data.</text>
</comment>
<dbReference type="PANTHER" id="PTHR24305:SF166">
    <property type="entry name" value="CYTOCHROME P450 12A4, MITOCHONDRIAL-RELATED"/>
    <property type="match status" value="1"/>
</dbReference>
<dbReference type="Proteomes" id="UP001295740">
    <property type="component" value="Unassembled WGS sequence"/>
</dbReference>
<name>A0AAI8VEW0_9PEZI</name>
<dbReference type="Gene3D" id="1.10.630.10">
    <property type="entry name" value="Cytochrome P450"/>
    <property type="match status" value="1"/>
</dbReference>
<dbReference type="PRINTS" id="PR00463">
    <property type="entry name" value="EP450I"/>
</dbReference>
<keyword evidence="7" id="KW-0560">Oxidoreductase</keyword>
<evidence type="ECO:0000256" key="1">
    <source>
        <dbReference type="ARBA" id="ARBA00001971"/>
    </source>
</evidence>
<dbReference type="PRINTS" id="PR00385">
    <property type="entry name" value="P450"/>
</dbReference>
<dbReference type="GO" id="GO:0016705">
    <property type="term" value="F:oxidoreductase activity, acting on paired donors, with incorporation or reduction of molecular oxygen"/>
    <property type="evidence" value="ECO:0007669"/>
    <property type="project" value="InterPro"/>
</dbReference>
<dbReference type="InterPro" id="IPR050121">
    <property type="entry name" value="Cytochrome_P450_monoxygenase"/>
</dbReference>
<feature type="binding site" description="axial binding residue" evidence="6">
    <location>
        <position position="159"/>
    </location>
    <ligand>
        <name>heme</name>
        <dbReference type="ChEBI" id="CHEBI:30413"/>
    </ligand>
    <ligandPart>
        <name>Fe</name>
        <dbReference type="ChEBI" id="CHEBI:18248"/>
    </ligandPart>
</feature>
<evidence type="ECO:0000313" key="9">
    <source>
        <dbReference type="Proteomes" id="UP001295740"/>
    </source>
</evidence>
<evidence type="ECO:0000256" key="6">
    <source>
        <dbReference type="PIRSR" id="PIRSR602401-1"/>
    </source>
</evidence>
<keyword evidence="5 6" id="KW-0408">Iron</keyword>
<accession>A0AAI8VEW0</accession>